<protein>
    <recommendedName>
        <fullName evidence="1">Styrene monooxygenase StyA putative substrate binding domain-containing protein</fullName>
    </recommendedName>
</protein>
<sequence length="466" mass="50051">MEQISIIGAGHAGTLLAVGLAGAGYDVRLFSDKDAEGIRDQTSPTGTAAIFADSVATEIRLGAADYSGQGAPMDAVHLFFSPKVGQELIAFGSPLEEAAGLATDVRLKSYDRMKQLAALGGDIQIETVSMDRLDQIAAESALTVVATGKGGLSSLFPRDAARSMYDAPQRKLAMILVRGIASDGTAFSNRLPGMTPVCFNLFGGAGEIFWVPFLHKSGEQVWSLVFEARPGGPFDRWDTVTDIHQAFATAKALIQEFVPWDWPAMANMEPLLDDPFSWLTGAFAPSVRTGSGVTSGGHPVMSLGDTSVSYDPICGQGAGSGIRQVGQYFDAILARGDRSFDREWIDEVFEAFYSSHIEGTYRFTNTFLEPLTPTGVRVMTAAFADPRLRGPLLKSFNRPPSAFPWLAEKTETDKWITHHTGRSAASVVARGNAKALGAMIKNTVKGENFPRAEATEIPSRMLARNS</sequence>
<name>A0A4V3I8N0_9MICO</name>
<proteinExistence type="predicted"/>
<comment type="caution">
    <text evidence="2">The sequence shown here is derived from an EMBL/GenBank/DDBJ whole genome shotgun (WGS) entry which is preliminary data.</text>
</comment>
<accession>A0A4V3I8N0</accession>
<dbReference type="Gene3D" id="3.30.9.40">
    <property type="match status" value="1"/>
</dbReference>
<dbReference type="RefSeq" id="WP_134502114.1">
    <property type="nucleotide sequence ID" value="NZ_SOEY01000008.1"/>
</dbReference>
<gene>
    <name evidence="2" type="ORF">E3O06_06295</name>
</gene>
<keyword evidence="3" id="KW-1185">Reference proteome</keyword>
<dbReference type="InterPro" id="IPR036188">
    <property type="entry name" value="FAD/NAD-bd_sf"/>
</dbReference>
<reference evidence="2 3" key="1">
    <citation type="submission" date="2019-03" db="EMBL/GenBank/DDBJ databases">
        <title>Genomics of glacier-inhabiting Cryobacterium strains.</title>
        <authorList>
            <person name="Liu Q."/>
            <person name="Xin Y.-H."/>
        </authorList>
    </citation>
    <scope>NUCLEOTIDE SEQUENCE [LARGE SCALE GENOMIC DNA]</scope>
    <source>
        <strain evidence="2 3">HLT2-23</strain>
    </source>
</reference>
<feature type="domain" description="Styrene monooxygenase StyA putative substrate binding" evidence="1">
    <location>
        <begin position="148"/>
        <end position="260"/>
    </location>
</feature>
<evidence type="ECO:0000313" key="2">
    <source>
        <dbReference type="EMBL" id="TFB75427.1"/>
    </source>
</evidence>
<dbReference type="InterPro" id="IPR041654">
    <property type="entry name" value="StyA_sbd"/>
</dbReference>
<evidence type="ECO:0000313" key="3">
    <source>
        <dbReference type="Proteomes" id="UP000298173"/>
    </source>
</evidence>
<dbReference type="Pfam" id="PF17885">
    <property type="entry name" value="Smoa_sbd"/>
    <property type="match status" value="1"/>
</dbReference>
<evidence type="ECO:0000259" key="1">
    <source>
        <dbReference type="Pfam" id="PF17885"/>
    </source>
</evidence>
<dbReference type="SUPFAM" id="SSF51905">
    <property type="entry name" value="FAD/NAD(P)-binding domain"/>
    <property type="match status" value="1"/>
</dbReference>
<dbReference type="Gene3D" id="3.50.50.60">
    <property type="entry name" value="FAD/NAD(P)-binding domain"/>
    <property type="match status" value="2"/>
</dbReference>
<dbReference type="EMBL" id="SOEY01000008">
    <property type="protein sequence ID" value="TFB75427.1"/>
    <property type="molecule type" value="Genomic_DNA"/>
</dbReference>
<organism evidence="2 3">
    <name type="scientific">Cryobacterium glaciale</name>
    <dbReference type="NCBI Taxonomy" id="1259145"/>
    <lineage>
        <taxon>Bacteria</taxon>
        <taxon>Bacillati</taxon>
        <taxon>Actinomycetota</taxon>
        <taxon>Actinomycetes</taxon>
        <taxon>Micrococcales</taxon>
        <taxon>Microbacteriaceae</taxon>
        <taxon>Cryobacterium</taxon>
    </lineage>
</organism>
<dbReference type="AlphaFoldDB" id="A0A4V3I8N0"/>
<dbReference type="OrthoDB" id="9792858at2"/>
<dbReference type="Proteomes" id="UP000298173">
    <property type="component" value="Unassembled WGS sequence"/>
</dbReference>